<accession>A0A3Q0SJQ1</accession>
<dbReference type="Gene3D" id="2.60.120.920">
    <property type="match status" value="1"/>
</dbReference>
<dbReference type="InterPro" id="IPR043136">
    <property type="entry name" value="B30.2/SPRY_sf"/>
</dbReference>
<dbReference type="SMART" id="SM00449">
    <property type="entry name" value="SPRY"/>
    <property type="match status" value="1"/>
</dbReference>
<proteinExistence type="predicted"/>
<organism evidence="5 6">
    <name type="scientific">Amphilophus citrinellus</name>
    <name type="common">Midas cichlid</name>
    <name type="synonym">Cichlasoma citrinellum</name>
    <dbReference type="NCBI Taxonomy" id="61819"/>
    <lineage>
        <taxon>Eukaryota</taxon>
        <taxon>Metazoa</taxon>
        <taxon>Chordata</taxon>
        <taxon>Craniata</taxon>
        <taxon>Vertebrata</taxon>
        <taxon>Euteleostomi</taxon>
        <taxon>Actinopterygii</taxon>
        <taxon>Neopterygii</taxon>
        <taxon>Teleostei</taxon>
        <taxon>Neoteleostei</taxon>
        <taxon>Acanthomorphata</taxon>
        <taxon>Ovalentaria</taxon>
        <taxon>Cichlomorphae</taxon>
        <taxon>Cichliformes</taxon>
        <taxon>Cichlidae</taxon>
        <taxon>New World cichlids</taxon>
        <taxon>Cichlasomatinae</taxon>
        <taxon>Heroini</taxon>
        <taxon>Amphilophus</taxon>
    </lineage>
</organism>
<keyword evidence="3" id="KW-0862">Zinc</keyword>
<dbReference type="PROSITE" id="PS50188">
    <property type="entry name" value="B302_SPRY"/>
    <property type="match status" value="1"/>
</dbReference>
<dbReference type="SMART" id="SM00589">
    <property type="entry name" value="PRY"/>
    <property type="match status" value="1"/>
</dbReference>
<dbReference type="Pfam" id="PF13765">
    <property type="entry name" value="PRY"/>
    <property type="match status" value="1"/>
</dbReference>
<evidence type="ECO:0000313" key="5">
    <source>
        <dbReference type="Ensembl" id="ENSACIP00000023296.1"/>
    </source>
</evidence>
<evidence type="ECO:0000313" key="6">
    <source>
        <dbReference type="Proteomes" id="UP000261340"/>
    </source>
</evidence>
<dbReference type="InterPro" id="IPR006574">
    <property type="entry name" value="PRY"/>
</dbReference>
<dbReference type="CDD" id="cd16040">
    <property type="entry name" value="SPRY_PRY_SNTX"/>
    <property type="match status" value="1"/>
</dbReference>
<evidence type="ECO:0000256" key="1">
    <source>
        <dbReference type="ARBA" id="ARBA00022723"/>
    </source>
</evidence>
<dbReference type="OMA" id="SFYWISK"/>
<dbReference type="GO" id="GO:0005737">
    <property type="term" value="C:cytoplasm"/>
    <property type="evidence" value="ECO:0007669"/>
    <property type="project" value="UniProtKB-ARBA"/>
</dbReference>
<keyword evidence="2" id="KW-0863">Zinc-finger</keyword>
<dbReference type="SUPFAM" id="SSF49899">
    <property type="entry name" value="Concanavalin A-like lectins/glucanases"/>
    <property type="match status" value="1"/>
</dbReference>
<reference evidence="5" key="1">
    <citation type="submission" date="2025-08" db="UniProtKB">
        <authorList>
            <consortium name="Ensembl"/>
        </authorList>
    </citation>
    <scope>IDENTIFICATION</scope>
</reference>
<evidence type="ECO:0000256" key="3">
    <source>
        <dbReference type="ARBA" id="ARBA00022833"/>
    </source>
</evidence>
<dbReference type="GO" id="GO:0008270">
    <property type="term" value="F:zinc ion binding"/>
    <property type="evidence" value="ECO:0007669"/>
    <property type="project" value="UniProtKB-KW"/>
</dbReference>
<keyword evidence="6" id="KW-1185">Reference proteome</keyword>
<evidence type="ECO:0000259" key="4">
    <source>
        <dbReference type="PROSITE" id="PS50188"/>
    </source>
</evidence>
<dbReference type="PRINTS" id="PR01407">
    <property type="entry name" value="BUTYPHLNCDUF"/>
</dbReference>
<evidence type="ECO:0000256" key="2">
    <source>
        <dbReference type="ARBA" id="ARBA00022771"/>
    </source>
</evidence>
<dbReference type="Ensembl" id="ENSACIT00000023909.1">
    <property type="protein sequence ID" value="ENSACIP00000023296.1"/>
    <property type="gene ID" value="ENSACIG00000018105.1"/>
</dbReference>
<dbReference type="PANTHER" id="PTHR25465">
    <property type="entry name" value="B-BOX DOMAIN CONTAINING"/>
    <property type="match status" value="1"/>
</dbReference>
<dbReference type="STRING" id="61819.ENSACIP00000023296"/>
<sequence length="184" mass="21124">WYCITNTRAEFLQYSRQITLDPNTAHPQLVLSEGNTKARLKIKKQLYRYHPDRFIEWQQILSRESLTGRCYFEVELGPASATVAVTYKDISRTGGESEFGYNDRSWALENSIEFIHKSMSNTISGPRSSRIGVFLDHSAGILSFYWISKSITLLHRFQTTFTQPLYAGFSIYGCGNSLKLCELK</sequence>
<feature type="domain" description="B30.2/SPRY" evidence="4">
    <location>
        <begin position="1"/>
        <end position="184"/>
    </location>
</feature>
<reference evidence="5" key="2">
    <citation type="submission" date="2025-09" db="UniProtKB">
        <authorList>
            <consortium name="Ensembl"/>
        </authorList>
    </citation>
    <scope>IDENTIFICATION</scope>
</reference>
<dbReference type="GeneTree" id="ENSGT00940000154395"/>
<dbReference type="PANTHER" id="PTHR25465:SF5">
    <property type="entry name" value="E3 UBIQUITIN_ISG15 LIGASE TRIM25-RELATED"/>
    <property type="match status" value="1"/>
</dbReference>
<dbReference type="AlphaFoldDB" id="A0A3Q0SJQ1"/>
<dbReference type="Proteomes" id="UP000261340">
    <property type="component" value="Unplaced"/>
</dbReference>
<dbReference type="InterPro" id="IPR003879">
    <property type="entry name" value="Butyrophylin_SPRY"/>
</dbReference>
<dbReference type="InterPro" id="IPR013320">
    <property type="entry name" value="ConA-like_dom_sf"/>
</dbReference>
<dbReference type="InterPro" id="IPR051051">
    <property type="entry name" value="E3_ubiq-ligase_TRIM/RNF"/>
</dbReference>
<dbReference type="Pfam" id="PF00622">
    <property type="entry name" value="SPRY"/>
    <property type="match status" value="1"/>
</dbReference>
<keyword evidence="1" id="KW-0479">Metal-binding</keyword>
<name>A0A3Q0SJQ1_AMPCI</name>
<dbReference type="InterPro" id="IPR003877">
    <property type="entry name" value="SPRY_dom"/>
</dbReference>
<protein>
    <recommendedName>
        <fullName evidence="4">B30.2/SPRY domain-containing protein</fullName>
    </recommendedName>
</protein>
<dbReference type="InterPro" id="IPR001870">
    <property type="entry name" value="B30.2/SPRY"/>
</dbReference>